<dbReference type="PANTHER" id="PTHR45036:SF1">
    <property type="entry name" value="METHYLTRANSFERASE LIKE 7A"/>
    <property type="match status" value="1"/>
</dbReference>
<keyword evidence="3" id="KW-1185">Reference proteome</keyword>
<dbReference type="Pfam" id="PF08241">
    <property type="entry name" value="Methyltransf_11"/>
    <property type="match status" value="1"/>
</dbReference>
<dbReference type="PANTHER" id="PTHR45036">
    <property type="entry name" value="METHYLTRANSFERASE LIKE 7B"/>
    <property type="match status" value="1"/>
</dbReference>
<name>A0ABP6D6M6_9ACTN</name>
<gene>
    <name evidence="2" type="ORF">GCM10010411_90900</name>
</gene>
<dbReference type="RefSeq" id="WP_344549008.1">
    <property type="nucleotide sequence ID" value="NZ_BAAATD010000022.1"/>
</dbReference>
<protein>
    <submittedName>
        <fullName evidence="2">Class I SAM-dependent methyltransferase</fullName>
    </submittedName>
</protein>
<evidence type="ECO:0000313" key="3">
    <source>
        <dbReference type="Proteomes" id="UP001501509"/>
    </source>
</evidence>
<sequence>MSHRHPLFARFYARTSLLMERRIGAHRRTLLAGLTGRAIEIGAGNGLNFPHYPGTVTEVIAVEPEPHLRALAQALADTTATVPIKIVDGWADRLPADDASCDAAIASLVLCSVPDPDAALAEIARVLKPGGQLRFLEHVHHPRPARRRLQQTLDTTRAWPWFGGGCHCSRDTLTAIKNAGFTIDHLDILTSTDTGLPFPTAPQIRGTATRP</sequence>
<dbReference type="GO" id="GO:0008168">
    <property type="term" value="F:methyltransferase activity"/>
    <property type="evidence" value="ECO:0007669"/>
    <property type="project" value="UniProtKB-KW"/>
</dbReference>
<keyword evidence="2" id="KW-0808">Transferase</keyword>
<dbReference type="Proteomes" id="UP001501509">
    <property type="component" value="Unassembled WGS sequence"/>
</dbReference>
<dbReference type="InterPro" id="IPR029063">
    <property type="entry name" value="SAM-dependent_MTases_sf"/>
</dbReference>
<evidence type="ECO:0000259" key="1">
    <source>
        <dbReference type="Pfam" id="PF08241"/>
    </source>
</evidence>
<organism evidence="2 3">
    <name type="scientific">Actinomadura fulvescens</name>
    <dbReference type="NCBI Taxonomy" id="46160"/>
    <lineage>
        <taxon>Bacteria</taxon>
        <taxon>Bacillati</taxon>
        <taxon>Actinomycetota</taxon>
        <taxon>Actinomycetes</taxon>
        <taxon>Streptosporangiales</taxon>
        <taxon>Thermomonosporaceae</taxon>
        <taxon>Actinomadura</taxon>
    </lineage>
</organism>
<dbReference type="GO" id="GO:0032259">
    <property type="term" value="P:methylation"/>
    <property type="evidence" value="ECO:0007669"/>
    <property type="project" value="UniProtKB-KW"/>
</dbReference>
<dbReference type="Gene3D" id="3.40.50.150">
    <property type="entry name" value="Vaccinia Virus protein VP39"/>
    <property type="match status" value="1"/>
</dbReference>
<dbReference type="InterPro" id="IPR013216">
    <property type="entry name" value="Methyltransf_11"/>
</dbReference>
<evidence type="ECO:0000313" key="2">
    <source>
        <dbReference type="EMBL" id="GAA2637283.1"/>
    </source>
</evidence>
<keyword evidence="2" id="KW-0489">Methyltransferase</keyword>
<feature type="domain" description="Methyltransferase type 11" evidence="1">
    <location>
        <begin position="40"/>
        <end position="134"/>
    </location>
</feature>
<dbReference type="EMBL" id="BAAATD010000022">
    <property type="protein sequence ID" value="GAA2637283.1"/>
    <property type="molecule type" value="Genomic_DNA"/>
</dbReference>
<comment type="caution">
    <text evidence="2">The sequence shown here is derived from an EMBL/GenBank/DDBJ whole genome shotgun (WGS) entry which is preliminary data.</text>
</comment>
<proteinExistence type="predicted"/>
<dbReference type="SUPFAM" id="SSF53335">
    <property type="entry name" value="S-adenosyl-L-methionine-dependent methyltransferases"/>
    <property type="match status" value="1"/>
</dbReference>
<reference evidence="3" key="1">
    <citation type="journal article" date="2019" name="Int. J. Syst. Evol. Microbiol.">
        <title>The Global Catalogue of Microorganisms (GCM) 10K type strain sequencing project: providing services to taxonomists for standard genome sequencing and annotation.</title>
        <authorList>
            <consortium name="The Broad Institute Genomics Platform"/>
            <consortium name="The Broad Institute Genome Sequencing Center for Infectious Disease"/>
            <person name="Wu L."/>
            <person name="Ma J."/>
        </authorList>
    </citation>
    <scope>NUCLEOTIDE SEQUENCE [LARGE SCALE GENOMIC DNA]</scope>
    <source>
        <strain evidence="3">JCM 6833</strain>
    </source>
</reference>
<dbReference type="CDD" id="cd02440">
    <property type="entry name" value="AdoMet_MTases"/>
    <property type="match status" value="1"/>
</dbReference>
<accession>A0ABP6D6M6</accession>
<dbReference type="InterPro" id="IPR052356">
    <property type="entry name" value="Thiol_S-MT"/>
</dbReference>